<dbReference type="RefSeq" id="WP_075248792.1">
    <property type="nucleotide sequence ID" value="NZ_MSGO01000014.1"/>
</dbReference>
<reference evidence="2 3" key="1">
    <citation type="submission" date="2016-12" db="EMBL/GenBank/DDBJ databases">
        <title>Genomic comparison of strains in the 'Actinomyces naeslundii' group.</title>
        <authorList>
            <person name="Mughal S.R."/>
            <person name="Do T."/>
            <person name="Gilbert S.C."/>
            <person name="Witherden E.A."/>
            <person name="Didelot X."/>
            <person name="Beighton D."/>
        </authorList>
    </citation>
    <scope>NUCLEOTIDE SEQUENCE [LARGE SCALE GENOMIC DNA]</scope>
    <source>
        <strain evidence="2 3">S64C</strain>
    </source>
</reference>
<proteinExistence type="predicted"/>
<dbReference type="Proteomes" id="UP000185736">
    <property type="component" value="Unassembled WGS sequence"/>
</dbReference>
<dbReference type="GO" id="GO:0016787">
    <property type="term" value="F:hydrolase activity"/>
    <property type="evidence" value="ECO:0007669"/>
    <property type="project" value="UniProtKB-KW"/>
</dbReference>
<feature type="compositionally biased region" description="Low complexity" evidence="1">
    <location>
        <begin position="55"/>
        <end position="75"/>
    </location>
</feature>
<organism evidence="2 3">
    <name type="scientific">Actinomyces oris</name>
    <dbReference type="NCBI Taxonomy" id="544580"/>
    <lineage>
        <taxon>Bacteria</taxon>
        <taxon>Bacillati</taxon>
        <taxon>Actinomycetota</taxon>
        <taxon>Actinomycetes</taxon>
        <taxon>Actinomycetales</taxon>
        <taxon>Actinomycetaceae</taxon>
        <taxon>Actinomyces</taxon>
    </lineage>
</organism>
<feature type="compositionally biased region" description="Basic and acidic residues" evidence="1">
    <location>
        <begin position="150"/>
        <end position="160"/>
    </location>
</feature>
<dbReference type="AlphaFoldDB" id="A0A1Q8I2B5"/>
<evidence type="ECO:0000313" key="3">
    <source>
        <dbReference type="Proteomes" id="UP000185736"/>
    </source>
</evidence>
<name>A0A1Q8I2B5_9ACTO</name>
<evidence type="ECO:0000313" key="2">
    <source>
        <dbReference type="EMBL" id="OLL15252.1"/>
    </source>
</evidence>
<feature type="region of interest" description="Disordered" evidence="1">
    <location>
        <begin position="36"/>
        <end position="170"/>
    </location>
</feature>
<keyword evidence="2" id="KW-0378">Hydrolase</keyword>
<dbReference type="EMBL" id="MSGO01000014">
    <property type="protein sequence ID" value="OLL15252.1"/>
    <property type="molecule type" value="Genomic_DNA"/>
</dbReference>
<comment type="caution">
    <text evidence="2">The sequence shown here is derived from an EMBL/GenBank/DDBJ whole genome shotgun (WGS) entry which is preliminary data.</text>
</comment>
<protein>
    <submittedName>
        <fullName evidence="2">Ubiquitin carboxyl-hydrolase</fullName>
    </submittedName>
</protein>
<evidence type="ECO:0000256" key="1">
    <source>
        <dbReference type="SAM" id="MobiDB-lite"/>
    </source>
</evidence>
<feature type="compositionally biased region" description="Low complexity" evidence="1">
    <location>
        <begin position="117"/>
        <end position="133"/>
    </location>
</feature>
<gene>
    <name evidence="2" type="ORF">BKH32_04340</name>
</gene>
<feature type="compositionally biased region" description="Acidic residues" evidence="1">
    <location>
        <begin position="161"/>
        <end position="170"/>
    </location>
</feature>
<accession>A0A1Q8I2B5</accession>
<sequence>MASLPHRLGRGRIVATTVVVVTAGLLLAVTRMVLSHPAESAKEPGIVLTATPRVTSSQSSTTATPSRSAGGASATQHEPGDSEAGSSTSSNSSTQGHGPQAVEPDPPVAVDHGNRQPAPAAPAAPAGPAAPAATGRSDDSRTEADDDDDDKKPVRNGVKEVDDDDRDIDD</sequence>